<accession>A0AAW7XDU9</accession>
<evidence type="ECO:0000313" key="2">
    <source>
        <dbReference type="EMBL" id="MDO6424564.1"/>
    </source>
</evidence>
<evidence type="ECO:0000313" key="3">
    <source>
        <dbReference type="Proteomes" id="UP001169760"/>
    </source>
</evidence>
<dbReference type="PROSITE" id="PS51318">
    <property type="entry name" value="TAT"/>
    <property type="match status" value="1"/>
</dbReference>
<dbReference type="Proteomes" id="UP001169760">
    <property type="component" value="Unassembled WGS sequence"/>
</dbReference>
<dbReference type="Pfam" id="PF07586">
    <property type="entry name" value="HXXSHH"/>
    <property type="match status" value="1"/>
</dbReference>
<comment type="caution">
    <text evidence="2">The sequence shown here is derived from an EMBL/GenBank/DDBJ whole genome shotgun (WGS) entry which is preliminary data.</text>
</comment>
<dbReference type="EMBL" id="JAUOPB010000015">
    <property type="protein sequence ID" value="MDO6424564.1"/>
    <property type="molecule type" value="Genomic_DNA"/>
</dbReference>
<reference evidence="2" key="1">
    <citation type="submission" date="2023-07" db="EMBL/GenBank/DDBJ databases">
        <title>Genome content predicts the carbon catabolic preferences of heterotrophic bacteria.</title>
        <authorList>
            <person name="Gralka M."/>
        </authorList>
    </citation>
    <scope>NUCLEOTIDE SEQUENCE</scope>
    <source>
        <strain evidence="2">I3M17_2</strain>
    </source>
</reference>
<organism evidence="2 3">
    <name type="scientific">Saccharophagus degradans</name>
    <dbReference type="NCBI Taxonomy" id="86304"/>
    <lineage>
        <taxon>Bacteria</taxon>
        <taxon>Pseudomonadati</taxon>
        <taxon>Pseudomonadota</taxon>
        <taxon>Gammaproteobacteria</taxon>
        <taxon>Cellvibrionales</taxon>
        <taxon>Cellvibrionaceae</taxon>
        <taxon>Saccharophagus</taxon>
    </lineage>
</organism>
<name>A0AAW7XDU9_9GAMM</name>
<dbReference type="InterPro" id="IPR011447">
    <property type="entry name" value="DUF1552"/>
</dbReference>
<gene>
    <name evidence="2" type="ORF">Q4521_18900</name>
</gene>
<protein>
    <submittedName>
        <fullName evidence="2">DUF1552 domain-containing protein</fullName>
    </submittedName>
</protein>
<evidence type="ECO:0000256" key="1">
    <source>
        <dbReference type="SAM" id="MobiDB-lite"/>
    </source>
</evidence>
<feature type="region of interest" description="Disordered" evidence="1">
    <location>
        <begin position="152"/>
        <end position="173"/>
    </location>
</feature>
<dbReference type="AlphaFoldDB" id="A0AAW7XDU9"/>
<dbReference type="InterPro" id="IPR006311">
    <property type="entry name" value="TAT_signal"/>
</dbReference>
<dbReference type="RefSeq" id="WP_216064773.1">
    <property type="nucleotide sequence ID" value="NZ_JAHKPP010000034.1"/>
</dbReference>
<proteinExistence type="predicted"/>
<sequence>MSKLSQPSRRKFLMGLAKTGMLLPFAGQMLGQKALAAGTGAQRVLFMYYPNGVVPYNWRPQQDSGAITTTNELSFGLGPLKDWHNKMIVFKNLNLDVGQGAGAHYNDMRGILTGDNQIGADGASIDHLIAERLGDEGVLSLGVRTGPKKDIMISKPRGYKTDSRPIPNNDPRDVASKLALRIGPSDGLSDNKKAMYEAILSDFDDLADATLTNTRQTKLDFHSNALIRLRDQAGTKVGECGFNSNVMTDPYYETTQSLTSTEWQMFPHLARAQVDNIVGAFACGLHKVATLQLSKGDENGNLVNYSFDECWQMAQDAVAQGIKPDANSGPVSEMTRWYNEHASHSASHRPGAVPHTAQVRWYHSLLAYTLQQLQARGLLDDTLVVLFSEVGEGAKHGGAAGSVTLAGGAAGDLEMGRVIYCGDGNNDGHRVWGSHQLFGDIARLVGAPDIGGPWSGGVI</sequence>